<dbReference type="InterPro" id="IPR008984">
    <property type="entry name" value="SMAD_FHA_dom_sf"/>
</dbReference>
<gene>
    <name evidence="3" type="ORF">MNBD_GAMMA23-1259</name>
</gene>
<keyword evidence="1" id="KW-1133">Transmembrane helix</keyword>
<dbReference type="InterPro" id="IPR000253">
    <property type="entry name" value="FHA_dom"/>
</dbReference>
<dbReference type="AlphaFoldDB" id="A0A3B1AAN6"/>
<dbReference type="SUPFAM" id="SSF49879">
    <property type="entry name" value="SMAD/FHA domain"/>
    <property type="match status" value="1"/>
</dbReference>
<feature type="transmembrane region" description="Helical" evidence="1">
    <location>
        <begin position="152"/>
        <end position="172"/>
    </location>
</feature>
<feature type="transmembrane region" description="Helical" evidence="1">
    <location>
        <begin position="252"/>
        <end position="272"/>
    </location>
</feature>
<reference evidence="3" key="1">
    <citation type="submission" date="2018-06" db="EMBL/GenBank/DDBJ databases">
        <authorList>
            <person name="Zhirakovskaya E."/>
        </authorList>
    </citation>
    <scope>NUCLEOTIDE SEQUENCE</scope>
</reference>
<feature type="transmembrane region" description="Helical" evidence="1">
    <location>
        <begin position="119"/>
        <end position="140"/>
    </location>
</feature>
<feature type="transmembrane region" description="Helical" evidence="1">
    <location>
        <begin position="184"/>
        <end position="203"/>
    </location>
</feature>
<protein>
    <recommendedName>
        <fullName evidence="2">FHA domain-containing protein</fullName>
    </recommendedName>
</protein>
<organism evidence="3">
    <name type="scientific">hydrothermal vent metagenome</name>
    <dbReference type="NCBI Taxonomy" id="652676"/>
    <lineage>
        <taxon>unclassified sequences</taxon>
        <taxon>metagenomes</taxon>
        <taxon>ecological metagenomes</taxon>
    </lineage>
</organism>
<proteinExistence type="predicted"/>
<feature type="domain" description="FHA" evidence="2">
    <location>
        <begin position="26"/>
        <end position="69"/>
    </location>
</feature>
<evidence type="ECO:0000256" key="1">
    <source>
        <dbReference type="SAM" id="Phobius"/>
    </source>
</evidence>
<keyword evidence="1" id="KW-0472">Membrane</keyword>
<dbReference type="Gene3D" id="2.60.200.20">
    <property type="match status" value="1"/>
</dbReference>
<accession>A0A3B1AAN6</accession>
<dbReference type="EMBL" id="UOFT01000055">
    <property type="protein sequence ID" value="VAW97093.1"/>
    <property type="molecule type" value="Genomic_DNA"/>
</dbReference>
<dbReference type="Pfam" id="PF00498">
    <property type="entry name" value="FHA"/>
    <property type="match status" value="1"/>
</dbReference>
<dbReference type="PROSITE" id="PS50006">
    <property type="entry name" value="FHA_DOMAIN"/>
    <property type="match status" value="1"/>
</dbReference>
<sequence>MGSLIVELLDRFGKVKERHHASDFPCKIGRGYDNDIIIDDPYISPTHITVNTLSNAFTVNDNDSKNGLFSLHPFKKQQALNIEDDTRIRIGHTDIRFRFANHPVKEAIQERNKPSKISMLLTSGFILPIVWIIFGLLIMFNNYIEDTGQVTFQSLLSEVFPILIVLALWAMGWSIISKIVTHRFYFSFHAIWASVLTLLSTLVDNLANYFEFSFSLSGSASVIIFILGVIVTSILFYGHLRYSTTFSDQKSRVSAITASIILLGLVELLSFLNTPEFTNKPDYSGIIKPASFIFAQQQTMEQFFKNTQQLKLKIDNKLLAEKK</sequence>
<evidence type="ECO:0000259" key="2">
    <source>
        <dbReference type="PROSITE" id="PS50006"/>
    </source>
</evidence>
<feature type="transmembrane region" description="Helical" evidence="1">
    <location>
        <begin position="215"/>
        <end position="240"/>
    </location>
</feature>
<name>A0A3B1AAN6_9ZZZZ</name>
<dbReference type="CDD" id="cd00060">
    <property type="entry name" value="FHA"/>
    <property type="match status" value="1"/>
</dbReference>
<keyword evidence="1" id="KW-0812">Transmembrane</keyword>
<evidence type="ECO:0000313" key="3">
    <source>
        <dbReference type="EMBL" id="VAW97093.1"/>
    </source>
</evidence>